<keyword evidence="7" id="KW-0326">Glycosidase</keyword>
<name>A0A418PT89_9BACT</name>
<comment type="pathway">
    <text evidence="1">Amino-acid biosynthesis; L-methionine biosynthesis via salvage pathway; S-methyl-5-thio-alpha-D-ribose 1-phosphate from S-methyl-5'-thioadenosine (hydrolase route): step 1/2.</text>
</comment>
<dbReference type="AlphaFoldDB" id="A0A418PT89"/>
<gene>
    <name evidence="7" type="ORF">D0X99_08035</name>
</gene>
<dbReference type="EC" id="3.2.2.9" evidence="2"/>
<dbReference type="GO" id="GO:0008782">
    <property type="term" value="F:adenosylhomocysteine nucleosidase activity"/>
    <property type="evidence" value="ECO:0007669"/>
    <property type="project" value="UniProtKB-EC"/>
</dbReference>
<evidence type="ECO:0000256" key="3">
    <source>
        <dbReference type="ARBA" id="ARBA00022605"/>
    </source>
</evidence>
<reference evidence="7 8" key="1">
    <citation type="submission" date="2018-09" db="EMBL/GenBank/DDBJ databases">
        <authorList>
            <person name="Wang X."/>
            <person name="Du Z."/>
        </authorList>
    </citation>
    <scope>NUCLEOTIDE SEQUENCE [LARGE SCALE GENOMIC DNA]</scope>
    <source>
        <strain evidence="7 8">N3</strain>
    </source>
</reference>
<dbReference type="InterPro" id="IPR010049">
    <property type="entry name" value="MTA_SAH_Nsdase"/>
</dbReference>
<dbReference type="GO" id="GO:0019509">
    <property type="term" value="P:L-methionine salvage from methylthioadenosine"/>
    <property type="evidence" value="ECO:0007669"/>
    <property type="project" value="UniProtKB-UniPathway"/>
</dbReference>
<dbReference type="GO" id="GO:0009164">
    <property type="term" value="P:nucleoside catabolic process"/>
    <property type="evidence" value="ECO:0007669"/>
    <property type="project" value="InterPro"/>
</dbReference>
<dbReference type="UniPathway" id="UPA00904">
    <property type="reaction ID" value="UER00871"/>
</dbReference>
<dbReference type="EMBL" id="QXML01000003">
    <property type="protein sequence ID" value="RIW16304.1"/>
    <property type="molecule type" value="Genomic_DNA"/>
</dbReference>
<organism evidence="7 8">
    <name type="scientific">Algoriphagus lacus</name>
    <dbReference type="NCBI Taxonomy" id="2056311"/>
    <lineage>
        <taxon>Bacteria</taxon>
        <taxon>Pseudomonadati</taxon>
        <taxon>Bacteroidota</taxon>
        <taxon>Cytophagia</taxon>
        <taxon>Cytophagales</taxon>
        <taxon>Cyclobacteriaceae</taxon>
        <taxon>Algoriphagus</taxon>
    </lineage>
</organism>
<evidence type="ECO:0000256" key="5">
    <source>
        <dbReference type="ARBA" id="ARBA00023167"/>
    </source>
</evidence>
<evidence type="ECO:0000313" key="8">
    <source>
        <dbReference type="Proteomes" id="UP000283522"/>
    </source>
</evidence>
<dbReference type="GO" id="GO:0008930">
    <property type="term" value="F:methylthioadenosine nucleosidase activity"/>
    <property type="evidence" value="ECO:0007669"/>
    <property type="project" value="InterPro"/>
</dbReference>
<comment type="caution">
    <text evidence="7">The sequence shown here is derived from an EMBL/GenBank/DDBJ whole genome shotgun (WGS) entry which is preliminary data.</text>
</comment>
<protein>
    <recommendedName>
        <fullName evidence="2">adenosylhomocysteine nucleosidase</fullName>
        <ecNumber evidence="2">3.2.2.9</ecNumber>
    </recommendedName>
</protein>
<evidence type="ECO:0000259" key="6">
    <source>
        <dbReference type="Pfam" id="PF01048"/>
    </source>
</evidence>
<evidence type="ECO:0000256" key="2">
    <source>
        <dbReference type="ARBA" id="ARBA00011974"/>
    </source>
</evidence>
<sequence>MAMKSLILFVLFVFVSLSIQAQRIAIMGALDQEIAILLDSMKSSKKVSRGGIDFFTGKLKGKKVVILKAGVGKVNASYSTAILTENFSPSVLIFTGVAGGLHPEALPGDIVIGEKLVQFDFGQVDSTGFKVSPFRKLNGGRHEELYVEADRELVEKSASAARKIEFVPISNRAPKVFSGVIATGDVFVSNNEKAAWLYEEFNALATEMEGAAIAHICRTLGIPFVIIRSCSDNANNHARVNFNQFVGPASVNSAHLVLGILEEM</sequence>
<keyword evidence="4 7" id="KW-0378">Hydrolase</keyword>
<proteinExistence type="predicted"/>
<dbReference type="InterPro" id="IPR000845">
    <property type="entry name" value="Nucleoside_phosphorylase_d"/>
</dbReference>
<keyword evidence="3" id="KW-0028">Amino-acid biosynthesis</keyword>
<accession>A0A418PT89</accession>
<keyword evidence="5" id="KW-0486">Methionine biosynthesis</keyword>
<dbReference type="NCBIfam" id="NF004079">
    <property type="entry name" value="PRK05584.1"/>
    <property type="match status" value="1"/>
</dbReference>
<dbReference type="NCBIfam" id="TIGR01704">
    <property type="entry name" value="MTA_SAH-Nsdase"/>
    <property type="match status" value="1"/>
</dbReference>
<dbReference type="Pfam" id="PF01048">
    <property type="entry name" value="PNP_UDP_1"/>
    <property type="match status" value="1"/>
</dbReference>
<dbReference type="Proteomes" id="UP000283522">
    <property type="component" value="Unassembled WGS sequence"/>
</dbReference>
<evidence type="ECO:0000256" key="1">
    <source>
        <dbReference type="ARBA" id="ARBA00004945"/>
    </source>
</evidence>
<dbReference type="PANTHER" id="PTHR46832">
    <property type="entry name" value="5'-METHYLTHIOADENOSINE/S-ADENOSYLHOMOCYSTEINE NUCLEOSIDASE"/>
    <property type="match status" value="1"/>
</dbReference>
<keyword evidence="8" id="KW-1185">Reference proteome</keyword>
<evidence type="ECO:0000313" key="7">
    <source>
        <dbReference type="EMBL" id="RIW16304.1"/>
    </source>
</evidence>
<dbReference type="Gene3D" id="3.40.50.1580">
    <property type="entry name" value="Nucleoside phosphorylase domain"/>
    <property type="match status" value="1"/>
</dbReference>
<dbReference type="SUPFAM" id="SSF53167">
    <property type="entry name" value="Purine and uridine phosphorylases"/>
    <property type="match status" value="1"/>
</dbReference>
<evidence type="ECO:0000256" key="4">
    <source>
        <dbReference type="ARBA" id="ARBA00022801"/>
    </source>
</evidence>
<feature type="domain" description="Nucleoside phosphorylase" evidence="6">
    <location>
        <begin position="23"/>
        <end position="261"/>
    </location>
</feature>
<dbReference type="CDD" id="cd09008">
    <property type="entry name" value="MTAN"/>
    <property type="match status" value="1"/>
</dbReference>
<dbReference type="PANTHER" id="PTHR46832:SF1">
    <property type="entry name" value="5'-METHYLTHIOADENOSINE_S-ADENOSYLHOMOCYSTEINE NUCLEOSIDASE"/>
    <property type="match status" value="1"/>
</dbReference>
<dbReference type="InterPro" id="IPR035994">
    <property type="entry name" value="Nucleoside_phosphorylase_sf"/>
</dbReference>
<dbReference type="GO" id="GO:0005829">
    <property type="term" value="C:cytosol"/>
    <property type="evidence" value="ECO:0007669"/>
    <property type="project" value="TreeGrafter"/>
</dbReference>
<dbReference type="GO" id="GO:0019284">
    <property type="term" value="P:L-methionine salvage from S-adenosylmethionine"/>
    <property type="evidence" value="ECO:0007669"/>
    <property type="project" value="TreeGrafter"/>
</dbReference>